<dbReference type="Pfam" id="PF09229">
    <property type="entry name" value="Aha1_N"/>
    <property type="match status" value="1"/>
</dbReference>
<dbReference type="AlphaFoldDB" id="A0A1D1ZCS5"/>
<evidence type="ECO:0000259" key="2">
    <source>
        <dbReference type="SMART" id="SM01000"/>
    </source>
</evidence>
<dbReference type="SUPFAM" id="SSF103111">
    <property type="entry name" value="Activator of Hsp90 ATPase, Aha1"/>
    <property type="match status" value="1"/>
</dbReference>
<name>A0A1D1ZCS5_9ARAE</name>
<dbReference type="GO" id="GO:0005829">
    <property type="term" value="C:cytosol"/>
    <property type="evidence" value="ECO:0007669"/>
    <property type="project" value="TreeGrafter"/>
</dbReference>
<evidence type="ECO:0000256" key="1">
    <source>
        <dbReference type="ARBA" id="ARBA00006817"/>
    </source>
</evidence>
<proteinExistence type="inferred from homology"/>
<keyword evidence="3" id="KW-0346">Stress response</keyword>
<dbReference type="InterPro" id="IPR036338">
    <property type="entry name" value="Aha1"/>
</dbReference>
<feature type="non-terminal residue" evidence="3">
    <location>
        <position position="1"/>
    </location>
</feature>
<evidence type="ECO:0000313" key="3">
    <source>
        <dbReference type="EMBL" id="JAT64729.1"/>
    </source>
</evidence>
<dbReference type="GO" id="GO:0051087">
    <property type="term" value="F:protein-folding chaperone binding"/>
    <property type="evidence" value="ECO:0007669"/>
    <property type="project" value="InterPro"/>
</dbReference>
<sequence length="264" mass="29575">SLSLSLVSSRLVSSKEEEKSRRATHRIRHLVASPASRLCSLPAGVTRGRTTSRSISPDLDVGIAMEGGGVTEKKPSYTYWVREATVDAAPLPVPLKLSADDLSNKQSQQQQPPTTLGSVWNQAGTWEERNLNAWASNRIKEMLKTIGSLEFCNGKGDVSEVSKCIGDAFLVTVRNKKRVGYSYELSLKFRGEWMIGEETKKIKGHLDVPEFSFGELDDLQVEVRVSDEEGLSREHKTRVCTDMKSFLPLIREKLQEFEEELMSR</sequence>
<gene>
    <name evidence="3" type="primary">AHSA2</name>
    <name evidence="3" type="ORF">g.103586</name>
</gene>
<dbReference type="Gene3D" id="3.15.10.20">
    <property type="entry name" value="Activator of Hsp90 ATPase Aha1, N-terminal domain"/>
    <property type="match status" value="1"/>
</dbReference>
<protein>
    <submittedName>
        <fullName evidence="3">Activator heat shock protein ATPase 2</fullName>
    </submittedName>
</protein>
<dbReference type="SMART" id="SM01000">
    <property type="entry name" value="Aha1_N"/>
    <property type="match status" value="1"/>
</dbReference>
<comment type="similarity">
    <text evidence="1">Belongs to the AHA1 family.</text>
</comment>
<dbReference type="PANTHER" id="PTHR13009:SF22">
    <property type="entry name" value="LD43819P"/>
    <property type="match status" value="1"/>
</dbReference>
<reference evidence="3" key="1">
    <citation type="submission" date="2015-07" db="EMBL/GenBank/DDBJ databases">
        <title>Transcriptome Assembly of Anthurium amnicola.</title>
        <authorList>
            <person name="Suzuki J."/>
        </authorList>
    </citation>
    <scope>NUCLEOTIDE SEQUENCE</scope>
</reference>
<accession>A0A1D1ZCS5</accession>
<dbReference type="PANTHER" id="PTHR13009">
    <property type="entry name" value="HEAT SHOCK PROTEIN 90 HSP90 CO-CHAPERONE AHA-1"/>
    <property type="match status" value="1"/>
</dbReference>
<dbReference type="EMBL" id="GDJX01003207">
    <property type="protein sequence ID" value="JAT64729.1"/>
    <property type="molecule type" value="Transcribed_RNA"/>
</dbReference>
<feature type="domain" description="Activator of Hsp90 ATPase AHSA1-like N-terminal" evidence="2">
    <location>
        <begin position="128"/>
        <end position="264"/>
    </location>
</feature>
<dbReference type="InterPro" id="IPR015310">
    <property type="entry name" value="AHSA1-like_N"/>
</dbReference>
<dbReference type="GO" id="GO:0006457">
    <property type="term" value="P:protein folding"/>
    <property type="evidence" value="ECO:0007669"/>
    <property type="project" value="TreeGrafter"/>
</dbReference>
<organism evidence="3">
    <name type="scientific">Anthurium amnicola</name>
    <dbReference type="NCBI Taxonomy" id="1678845"/>
    <lineage>
        <taxon>Eukaryota</taxon>
        <taxon>Viridiplantae</taxon>
        <taxon>Streptophyta</taxon>
        <taxon>Embryophyta</taxon>
        <taxon>Tracheophyta</taxon>
        <taxon>Spermatophyta</taxon>
        <taxon>Magnoliopsida</taxon>
        <taxon>Liliopsida</taxon>
        <taxon>Araceae</taxon>
        <taxon>Pothoideae</taxon>
        <taxon>Potheae</taxon>
        <taxon>Anthurium</taxon>
    </lineage>
</organism>
<dbReference type="GO" id="GO:0001671">
    <property type="term" value="F:ATPase activator activity"/>
    <property type="evidence" value="ECO:0007669"/>
    <property type="project" value="InterPro"/>
</dbReference>